<name>A0A4Z2EKU2_9TELE</name>
<dbReference type="Proteomes" id="UP000314294">
    <property type="component" value="Unassembled WGS sequence"/>
</dbReference>
<comment type="caution">
    <text evidence="1">The sequence shown here is derived from an EMBL/GenBank/DDBJ whole genome shotgun (WGS) entry which is preliminary data.</text>
</comment>
<organism evidence="1 2">
    <name type="scientific">Liparis tanakae</name>
    <name type="common">Tanaka's snailfish</name>
    <dbReference type="NCBI Taxonomy" id="230148"/>
    <lineage>
        <taxon>Eukaryota</taxon>
        <taxon>Metazoa</taxon>
        <taxon>Chordata</taxon>
        <taxon>Craniata</taxon>
        <taxon>Vertebrata</taxon>
        <taxon>Euteleostomi</taxon>
        <taxon>Actinopterygii</taxon>
        <taxon>Neopterygii</taxon>
        <taxon>Teleostei</taxon>
        <taxon>Neoteleostei</taxon>
        <taxon>Acanthomorphata</taxon>
        <taxon>Eupercaria</taxon>
        <taxon>Perciformes</taxon>
        <taxon>Cottioidei</taxon>
        <taxon>Cottales</taxon>
        <taxon>Liparidae</taxon>
        <taxon>Liparis</taxon>
    </lineage>
</organism>
<reference evidence="1 2" key="1">
    <citation type="submission" date="2019-03" db="EMBL/GenBank/DDBJ databases">
        <title>First draft genome of Liparis tanakae, snailfish: a comprehensive survey of snailfish specific genes.</title>
        <authorList>
            <person name="Kim W."/>
            <person name="Song I."/>
            <person name="Jeong J.-H."/>
            <person name="Kim D."/>
            <person name="Kim S."/>
            <person name="Ryu S."/>
            <person name="Song J.Y."/>
            <person name="Lee S.K."/>
        </authorList>
    </citation>
    <scope>NUCLEOTIDE SEQUENCE [LARGE SCALE GENOMIC DNA]</scope>
    <source>
        <tissue evidence="1">Muscle</tissue>
    </source>
</reference>
<protein>
    <submittedName>
        <fullName evidence="1">Uncharacterized protein</fullName>
    </submittedName>
</protein>
<keyword evidence="2" id="KW-1185">Reference proteome</keyword>
<gene>
    <name evidence="1" type="ORF">EYF80_060768</name>
</gene>
<accession>A0A4Z2EKU2</accession>
<sequence>MRWSDPPCRLRIRSHIPPSLDPSCLWGPGPVLEREREVRGGERAA</sequence>
<evidence type="ECO:0000313" key="2">
    <source>
        <dbReference type="Proteomes" id="UP000314294"/>
    </source>
</evidence>
<dbReference type="EMBL" id="SRLO01006078">
    <property type="protein sequence ID" value="TNN29084.1"/>
    <property type="molecule type" value="Genomic_DNA"/>
</dbReference>
<dbReference type="AlphaFoldDB" id="A0A4Z2EKU2"/>
<evidence type="ECO:0000313" key="1">
    <source>
        <dbReference type="EMBL" id="TNN29084.1"/>
    </source>
</evidence>
<proteinExistence type="predicted"/>